<gene>
    <name evidence="10" type="primary">tal</name>
    <name evidence="10" type="ORF">DC094_19800</name>
</gene>
<dbReference type="EC" id="2.2.1.2" evidence="4 9"/>
<dbReference type="OrthoDB" id="9809101at2"/>
<name>A0A2V1GSE1_9GAMM</name>
<dbReference type="PANTHER" id="PTHR10683">
    <property type="entry name" value="TRANSALDOLASE"/>
    <property type="match status" value="1"/>
</dbReference>
<dbReference type="Proteomes" id="UP000244906">
    <property type="component" value="Unassembled WGS sequence"/>
</dbReference>
<comment type="similarity">
    <text evidence="3">Belongs to the transaldolase family. Type 1 subfamily.</text>
</comment>
<dbReference type="Gene3D" id="3.20.20.70">
    <property type="entry name" value="Aldolase class I"/>
    <property type="match status" value="1"/>
</dbReference>
<comment type="caution">
    <text evidence="10">The sequence shown here is derived from an EMBL/GenBank/DDBJ whole genome shotgun (WGS) entry which is preliminary data.</text>
</comment>
<keyword evidence="7" id="KW-0704">Schiff base</keyword>
<evidence type="ECO:0000256" key="1">
    <source>
        <dbReference type="ARBA" id="ARBA00003518"/>
    </source>
</evidence>
<sequence>MSKLQQISTQSKIVADTADVEAIKQHKPTDATTNPSLVLAYISKPENQTRIKNAIEKAKAQAGDKNAQLQYAQDWLATSIGAEITQIIEGRISTEVDARLSFDTEKTIAQGLRLIEHYKNHGVSSERVLIKVAATWQGIQAAAQLEKEGIHCNLTLVFHAAQAQACGERGITLISPFVGRILDWYKANTDVEYTAENDPGVISVSRIWQLYQQKGFTTEVMAASFRNTGEVEALSGCTCLTISPGLLSELSQSQDQPASQLNRELAPLEAMDTSNQASFTWLMNEDPMATEKLAEGIRKFAVDQRKLESLILASW</sequence>
<evidence type="ECO:0000313" key="10">
    <source>
        <dbReference type="EMBL" id="PVZ64311.1"/>
    </source>
</evidence>
<comment type="function">
    <text evidence="1">Transaldolase is important for the balance of metabolites in the pentose-phosphate pathway.</text>
</comment>
<dbReference type="AlphaFoldDB" id="A0A2V1GSE1"/>
<dbReference type="UniPathway" id="UPA00115">
    <property type="reaction ID" value="UER00414"/>
</dbReference>
<evidence type="ECO:0000256" key="4">
    <source>
        <dbReference type="ARBA" id="ARBA00013151"/>
    </source>
</evidence>
<evidence type="ECO:0000313" key="11">
    <source>
        <dbReference type="Proteomes" id="UP000244906"/>
    </source>
</evidence>
<dbReference type="NCBIfam" id="TIGR00874">
    <property type="entry name" value="talAB"/>
    <property type="match status" value="1"/>
</dbReference>
<evidence type="ECO:0000256" key="9">
    <source>
        <dbReference type="NCBIfam" id="TIGR00874"/>
    </source>
</evidence>
<protein>
    <recommendedName>
        <fullName evidence="4 9">Transaldolase</fullName>
        <ecNumber evidence="4 9">2.2.1.2</ecNumber>
    </recommendedName>
</protein>
<keyword evidence="5" id="KW-0808">Transferase</keyword>
<proteinExistence type="inferred from homology"/>
<evidence type="ECO:0000256" key="2">
    <source>
        <dbReference type="ARBA" id="ARBA00004857"/>
    </source>
</evidence>
<evidence type="ECO:0000256" key="8">
    <source>
        <dbReference type="ARBA" id="ARBA00048810"/>
    </source>
</evidence>
<evidence type="ECO:0000256" key="5">
    <source>
        <dbReference type="ARBA" id="ARBA00022679"/>
    </source>
</evidence>
<keyword evidence="11" id="KW-1185">Reference proteome</keyword>
<dbReference type="PROSITE" id="PS01054">
    <property type="entry name" value="TRANSALDOLASE_1"/>
    <property type="match status" value="1"/>
</dbReference>
<comment type="pathway">
    <text evidence="2">Carbohydrate degradation; pentose phosphate pathway; D-glyceraldehyde 3-phosphate and beta-D-fructose 6-phosphate from D-ribose 5-phosphate and D-xylulose 5-phosphate (non-oxidative stage): step 2/3.</text>
</comment>
<dbReference type="InterPro" id="IPR013785">
    <property type="entry name" value="Aldolase_TIM"/>
</dbReference>
<dbReference type="InterPro" id="IPR004730">
    <property type="entry name" value="Transaldolase_1"/>
</dbReference>
<organism evidence="10 11">
    <name type="scientific">Pelagibaculum spongiae</name>
    <dbReference type="NCBI Taxonomy" id="2080658"/>
    <lineage>
        <taxon>Bacteria</taxon>
        <taxon>Pseudomonadati</taxon>
        <taxon>Pseudomonadota</taxon>
        <taxon>Gammaproteobacteria</taxon>
        <taxon>Oceanospirillales</taxon>
        <taxon>Pelagibaculum</taxon>
    </lineage>
</organism>
<evidence type="ECO:0000256" key="6">
    <source>
        <dbReference type="ARBA" id="ARBA00023126"/>
    </source>
</evidence>
<dbReference type="EMBL" id="QDDL01000013">
    <property type="protein sequence ID" value="PVZ64311.1"/>
    <property type="molecule type" value="Genomic_DNA"/>
</dbReference>
<dbReference type="GO" id="GO:0005975">
    <property type="term" value="P:carbohydrate metabolic process"/>
    <property type="evidence" value="ECO:0007669"/>
    <property type="project" value="InterPro"/>
</dbReference>
<dbReference type="Pfam" id="PF00923">
    <property type="entry name" value="TAL_FSA"/>
    <property type="match status" value="1"/>
</dbReference>
<dbReference type="CDD" id="cd00957">
    <property type="entry name" value="Transaldolase_TalAB"/>
    <property type="match status" value="1"/>
</dbReference>
<dbReference type="InterPro" id="IPR001585">
    <property type="entry name" value="TAL/FSA"/>
</dbReference>
<reference evidence="10 11" key="1">
    <citation type="submission" date="2018-04" db="EMBL/GenBank/DDBJ databases">
        <title>Thalassorhabdus spongiae gen. nov., sp. nov., isolated from a marine sponge in South-West Iceland.</title>
        <authorList>
            <person name="Knobloch S."/>
            <person name="Daussin A."/>
            <person name="Johannsson R."/>
            <person name="Marteinsson V.T."/>
        </authorList>
    </citation>
    <scope>NUCLEOTIDE SEQUENCE [LARGE SCALE GENOMIC DNA]</scope>
    <source>
        <strain evidence="10 11">Hp12</strain>
    </source>
</reference>
<dbReference type="GO" id="GO:0004801">
    <property type="term" value="F:transaldolase activity"/>
    <property type="evidence" value="ECO:0007669"/>
    <property type="project" value="UniProtKB-UniRule"/>
</dbReference>
<dbReference type="GO" id="GO:0009052">
    <property type="term" value="P:pentose-phosphate shunt, non-oxidative branch"/>
    <property type="evidence" value="ECO:0007669"/>
    <property type="project" value="TreeGrafter"/>
</dbReference>
<dbReference type="GO" id="GO:0005737">
    <property type="term" value="C:cytoplasm"/>
    <property type="evidence" value="ECO:0007669"/>
    <property type="project" value="UniProtKB-UniRule"/>
</dbReference>
<keyword evidence="6" id="KW-0570">Pentose shunt</keyword>
<dbReference type="SUPFAM" id="SSF51569">
    <property type="entry name" value="Aldolase"/>
    <property type="match status" value="1"/>
</dbReference>
<evidence type="ECO:0000256" key="7">
    <source>
        <dbReference type="ARBA" id="ARBA00023270"/>
    </source>
</evidence>
<dbReference type="RefSeq" id="WP_116688862.1">
    <property type="nucleotide sequence ID" value="NZ_CAWNYD010000013.1"/>
</dbReference>
<comment type="catalytic activity">
    <reaction evidence="8">
        <text>D-sedoheptulose 7-phosphate + D-glyceraldehyde 3-phosphate = D-erythrose 4-phosphate + beta-D-fructose 6-phosphate</text>
        <dbReference type="Rhea" id="RHEA:17053"/>
        <dbReference type="ChEBI" id="CHEBI:16897"/>
        <dbReference type="ChEBI" id="CHEBI:57483"/>
        <dbReference type="ChEBI" id="CHEBI:57634"/>
        <dbReference type="ChEBI" id="CHEBI:59776"/>
        <dbReference type="EC" id="2.2.1.2"/>
    </reaction>
</comment>
<dbReference type="PANTHER" id="PTHR10683:SF18">
    <property type="entry name" value="TRANSALDOLASE"/>
    <property type="match status" value="1"/>
</dbReference>
<accession>A0A2V1GSE1</accession>
<evidence type="ECO:0000256" key="3">
    <source>
        <dbReference type="ARBA" id="ARBA00008012"/>
    </source>
</evidence>
<dbReference type="InterPro" id="IPR018225">
    <property type="entry name" value="Transaldolase_AS"/>
</dbReference>